<protein>
    <submittedName>
        <fullName evidence="3">Uncharacterized protein</fullName>
    </submittedName>
</protein>
<sequence length="224" mass="24761">MRPADNAALSVANSSDLTSEIAPSETPTVLELTEANLKILWTNRPPPGWQPPAKQPPIPPPKQPPVPSPVETPMTPAIVKPEEVPEPKTPPVSKPKAKSRPLTEEQKAIAEENLAQKAQDMIREVDKAKLTEAKKATAEFKSARAAEKRGIETLTSEEEAAEKYRRIQEARVTRERESDASASSAKKYLWACPEYLCDSQCWVGGWVFVFALWHPVASFLLDCL</sequence>
<evidence type="ECO:0000313" key="4">
    <source>
        <dbReference type="Proteomes" id="UP001642464"/>
    </source>
</evidence>
<name>A0ABP0R2U9_9DINO</name>
<feature type="region of interest" description="Disordered" evidence="1">
    <location>
        <begin position="1"/>
        <end position="25"/>
    </location>
</feature>
<dbReference type="EMBL" id="CAXAMM010040651">
    <property type="protein sequence ID" value="CAK9094458.1"/>
    <property type="molecule type" value="Genomic_DNA"/>
</dbReference>
<comment type="caution">
    <text evidence="3">The sequence shown here is derived from an EMBL/GenBank/DDBJ whole genome shotgun (WGS) entry which is preliminary data.</text>
</comment>
<evidence type="ECO:0000313" key="3">
    <source>
        <dbReference type="EMBL" id="CAK9094539.1"/>
    </source>
</evidence>
<evidence type="ECO:0000256" key="1">
    <source>
        <dbReference type="SAM" id="MobiDB-lite"/>
    </source>
</evidence>
<organism evidence="3 4">
    <name type="scientific">Durusdinium trenchii</name>
    <dbReference type="NCBI Taxonomy" id="1381693"/>
    <lineage>
        <taxon>Eukaryota</taxon>
        <taxon>Sar</taxon>
        <taxon>Alveolata</taxon>
        <taxon>Dinophyceae</taxon>
        <taxon>Suessiales</taxon>
        <taxon>Symbiodiniaceae</taxon>
        <taxon>Durusdinium</taxon>
    </lineage>
</organism>
<dbReference type="Proteomes" id="UP001642464">
    <property type="component" value="Unassembled WGS sequence"/>
</dbReference>
<keyword evidence="4" id="KW-1185">Reference proteome</keyword>
<dbReference type="EMBL" id="CAXAMM010040662">
    <property type="protein sequence ID" value="CAK9094539.1"/>
    <property type="molecule type" value="Genomic_DNA"/>
</dbReference>
<gene>
    <name evidence="2" type="ORF">SCF082_LOCUS44397</name>
    <name evidence="3" type="ORF">SCF082_LOCUS44432</name>
</gene>
<feature type="compositionally biased region" description="Pro residues" evidence="1">
    <location>
        <begin position="44"/>
        <end position="70"/>
    </location>
</feature>
<proteinExistence type="predicted"/>
<accession>A0ABP0R2U9</accession>
<feature type="region of interest" description="Disordered" evidence="1">
    <location>
        <begin position="41"/>
        <end position="102"/>
    </location>
</feature>
<reference evidence="3 4" key="1">
    <citation type="submission" date="2024-02" db="EMBL/GenBank/DDBJ databases">
        <authorList>
            <person name="Chen Y."/>
            <person name="Shah S."/>
            <person name="Dougan E. K."/>
            <person name="Thang M."/>
            <person name="Chan C."/>
        </authorList>
    </citation>
    <scope>NUCLEOTIDE SEQUENCE [LARGE SCALE GENOMIC DNA]</scope>
</reference>
<evidence type="ECO:0000313" key="2">
    <source>
        <dbReference type="EMBL" id="CAK9094458.1"/>
    </source>
</evidence>